<dbReference type="AlphaFoldDB" id="Q46P33"/>
<gene>
    <name evidence="8" type="ordered locus">Reut_B5758</name>
</gene>
<keyword evidence="2" id="KW-0378">Hydrolase</keyword>
<proteinExistence type="inferred from homology"/>
<protein>
    <submittedName>
        <fullName evidence="8">Cobalamin synthesis protein/P47K:Cobalamin synthesis CobW, C-terminal</fullName>
    </submittedName>
</protein>
<comment type="function">
    <text evidence="5">Zinc chaperone that directly transfers zinc cofactor to target proteins, thereby activating them. Zinc is transferred from the CXCC motif in the GTPase domain to the zinc binding site in target proteins in a process requiring GTP hydrolysis.</text>
</comment>
<dbReference type="PANTHER" id="PTHR13748:SF62">
    <property type="entry name" value="COBW DOMAIN-CONTAINING PROTEIN"/>
    <property type="match status" value="1"/>
</dbReference>
<comment type="catalytic activity">
    <reaction evidence="6">
        <text>GTP + H2O = GDP + phosphate + H(+)</text>
        <dbReference type="Rhea" id="RHEA:19669"/>
        <dbReference type="ChEBI" id="CHEBI:15377"/>
        <dbReference type="ChEBI" id="CHEBI:15378"/>
        <dbReference type="ChEBI" id="CHEBI:37565"/>
        <dbReference type="ChEBI" id="CHEBI:43474"/>
        <dbReference type="ChEBI" id="CHEBI:58189"/>
    </reaction>
    <physiologicalReaction direction="left-to-right" evidence="6">
        <dbReference type="Rhea" id="RHEA:19670"/>
    </physiologicalReaction>
</comment>
<dbReference type="EMBL" id="CP000091">
    <property type="protein sequence ID" value="AAZ65101.1"/>
    <property type="molecule type" value="Genomic_DNA"/>
</dbReference>
<evidence type="ECO:0000256" key="2">
    <source>
        <dbReference type="ARBA" id="ARBA00022801"/>
    </source>
</evidence>
<dbReference type="InterPro" id="IPR036627">
    <property type="entry name" value="CobW-likC_sf"/>
</dbReference>
<dbReference type="InterPro" id="IPR011629">
    <property type="entry name" value="CobW-like_C"/>
</dbReference>
<evidence type="ECO:0000259" key="7">
    <source>
        <dbReference type="SMART" id="SM00833"/>
    </source>
</evidence>
<sequence length="318" mass="33719">MNKRAPVPMVVVGGYLGAGKTTMLNRLLANGEGRRITLLVNDFGEINIDAVLVRSRSDDVIQLENGCICCSIGGRLAAALVEIGQREKRPDLLVIEASGVSDPQRIAQVGLLDAALRLNGVVVAVDAESVFERLADPLVGDMVRRQITGASAVVLTKADLAGPTGLERARALMAEIAPQATVLVAHHGDVPWEVFADVAEPRPVSPGLLDGREGWHSVSGAAQHAGIRTLAYRTGRVFDKSRLCQALKNLPVRLLRAKGVVRLAGDVCLHEVHLVGGRLRIGRLACTDRMSESALVFIGAFGDAAEAAVRATMDQAVV</sequence>
<keyword evidence="3" id="KW-0143">Chaperone</keyword>
<dbReference type="Gene3D" id="3.30.1220.10">
    <property type="entry name" value="CobW-like, C-terminal domain"/>
    <property type="match status" value="1"/>
</dbReference>
<evidence type="ECO:0000256" key="4">
    <source>
        <dbReference type="ARBA" id="ARBA00034320"/>
    </source>
</evidence>
<dbReference type="GO" id="GO:0005737">
    <property type="term" value="C:cytoplasm"/>
    <property type="evidence" value="ECO:0007669"/>
    <property type="project" value="TreeGrafter"/>
</dbReference>
<name>Q46P33_CUPPJ</name>
<comment type="similarity">
    <text evidence="4">Belongs to the SIMIBI class G3E GTPase family. ZNG1 subfamily.</text>
</comment>
<reference evidence="8" key="1">
    <citation type="submission" date="2005-08" db="EMBL/GenBank/DDBJ databases">
        <title>Complete sequence of chromosome 2 of Ralstonia eutropha JMP134.</title>
        <authorList>
            <person name="Copeland A."/>
            <person name="Lucas S."/>
            <person name="Lapidus A."/>
            <person name="Barry K."/>
            <person name="Detter J.C."/>
            <person name="Glavina T."/>
            <person name="Hammon N."/>
            <person name="Israni S."/>
            <person name="Pitluck S."/>
            <person name="Goltsman E."/>
            <person name="Martinez M."/>
            <person name="Schmutz J."/>
            <person name="Larimer F."/>
            <person name="Land M."/>
            <person name="Lykidis A."/>
            <person name="Richardson P."/>
        </authorList>
    </citation>
    <scope>NUCLEOTIDE SEQUENCE [LARGE SCALE GENOMIC DNA]</scope>
    <source>
        <strain evidence="8">JMP134</strain>
    </source>
</reference>
<evidence type="ECO:0000256" key="6">
    <source>
        <dbReference type="ARBA" id="ARBA00049117"/>
    </source>
</evidence>
<accession>Q46P33</accession>
<evidence type="ECO:0000256" key="3">
    <source>
        <dbReference type="ARBA" id="ARBA00023186"/>
    </source>
</evidence>
<dbReference type="HOGENOM" id="CLU_017452_1_1_4"/>
<dbReference type="KEGG" id="reu:Reut_B5758"/>
<dbReference type="CDD" id="cd03112">
    <property type="entry name" value="CobW-like"/>
    <property type="match status" value="1"/>
</dbReference>
<keyword evidence="1" id="KW-0547">Nucleotide-binding</keyword>
<dbReference type="InterPro" id="IPR027417">
    <property type="entry name" value="P-loop_NTPase"/>
</dbReference>
<dbReference type="SUPFAM" id="SSF52540">
    <property type="entry name" value="P-loop containing nucleoside triphosphate hydrolases"/>
    <property type="match status" value="1"/>
</dbReference>
<dbReference type="eggNOG" id="COG0523">
    <property type="taxonomic scope" value="Bacteria"/>
</dbReference>
<dbReference type="GO" id="GO:0016787">
    <property type="term" value="F:hydrolase activity"/>
    <property type="evidence" value="ECO:0007669"/>
    <property type="project" value="UniProtKB-KW"/>
</dbReference>
<dbReference type="InterPro" id="IPR051316">
    <property type="entry name" value="Zinc-reg_GTPase_activator"/>
</dbReference>
<dbReference type="GO" id="GO:0000166">
    <property type="term" value="F:nucleotide binding"/>
    <property type="evidence" value="ECO:0007669"/>
    <property type="project" value="UniProtKB-KW"/>
</dbReference>
<evidence type="ECO:0000256" key="5">
    <source>
        <dbReference type="ARBA" id="ARBA00045658"/>
    </source>
</evidence>
<dbReference type="Pfam" id="PF02492">
    <property type="entry name" value="cobW"/>
    <property type="match status" value="1"/>
</dbReference>
<dbReference type="STRING" id="264198.Reut_B5758"/>
<dbReference type="InterPro" id="IPR003495">
    <property type="entry name" value="CobW/HypB/UreG_nucleotide-bd"/>
</dbReference>
<feature type="domain" description="CobW C-terminal" evidence="7">
    <location>
        <begin position="227"/>
        <end position="317"/>
    </location>
</feature>
<dbReference type="Pfam" id="PF07683">
    <property type="entry name" value="CobW_C"/>
    <property type="match status" value="1"/>
</dbReference>
<dbReference type="PANTHER" id="PTHR13748">
    <property type="entry name" value="COBW-RELATED"/>
    <property type="match status" value="1"/>
</dbReference>
<dbReference type="Gene3D" id="3.40.50.300">
    <property type="entry name" value="P-loop containing nucleotide triphosphate hydrolases"/>
    <property type="match status" value="1"/>
</dbReference>
<organism evidence="8">
    <name type="scientific">Cupriavidus pinatubonensis (strain JMP 134 / LMG 1197)</name>
    <name type="common">Cupriavidus necator (strain JMP 134)</name>
    <dbReference type="NCBI Taxonomy" id="264198"/>
    <lineage>
        <taxon>Bacteria</taxon>
        <taxon>Pseudomonadati</taxon>
        <taxon>Pseudomonadota</taxon>
        <taxon>Betaproteobacteria</taxon>
        <taxon>Burkholderiales</taxon>
        <taxon>Burkholderiaceae</taxon>
        <taxon>Cupriavidus</taxon>
    </lineage>
</organism>
<evidence type="ECO:0000256" key="1">
    <source>
        <dbReference type="ARBA" id="ARBA00022741"/>
    </source>
</evidence>
<dbReference type="SMART" id="SM00833">
    <property type="entry name" value="CobW_C"/>
    <property type="match status" value="1"/>
</dbReference>
<evidence type="ECO:0000313" key="8">
    <source>
        <dbReference type="EMBL" id="AAZ65101.1"/>
    </source>
</evidence>
<dbReference type="SUPFAM" id="SSF90002">
    <property type="entry name" value="Hypothetical protein YjiA, C-terminal domain"/>
    <property type="match status" value="1"/>
</dbReference>
<dbReference type="OrthoDB" id="9808822at2"/>